<accession>A0A915II05</accession>
<keyword evidence="1" id="KW-1185">Reference proteome</keyword>
<evidence type="ECO:0000313" key="1">
    <source>
        <dbReference type="Proteomes" id="UP000887565"/>
    </source>
</evidence>
<proteinExistence type="predicted"/>
<name>A0A915II05_ROMCU</name>
<dbReference type="AlphaFoldDB" id="A0A915II05"/>
<organism evidence="1 2">
    <name type="scientific">Romanomermis culicivorax</name>
    <name type="common">Nematode worm</name>
    <dbReference type="NCBI Taxonomy" id="13658"/>
    <lineage>
        <taxon>Eukaryota</taxon>
        <taxon>Metazoa</taxon>
        <taxon>Ecdysozoa</taxon>
        <taxon>Nematoda</taxon>
        <taxon>Enoplea</taxon>
        <taxon>Dorylaimia</taxon>
        <taxon>Mermithida</taxon>
        <taxon>Mermithoidea</taxon>
        <taxon>Mermithidae</taxon>
        <taxon>Romanomermis</taxon>
    </lineage>
</organism>
<protein>
    <submittedName>
        <fullName evidence="2">Uncharacterized protein</fullName>
    </submittedName>
</protein>
<reference evidence="2" key="1">
    <citation type="submission" date="2022-11" db="UniProtKB">
        <authorList>
            <consortium name="WormBaseParasite"/>
        </authorList>
    </citation>
    <scope>IDENTIFICATION</scope>
</reference>
<evidence type="ECO:0000313" key="2">
    <source>
        <dbReference type="WBParaSite" id="nRc.2.0.1.t13434-RA"/>
    </source>
</evidence>
<dbReference type="WBParaSite" id="nRc.2.0.1.t13434-RA">
    <property type="protein sequence ID" value="nRc.2.0.1.t13434-RA"/>
    <property type="gene ID" value="nRc.2.0.1.g13434"/>
</dbReference>
<dbReference type="Proteomes" id="UP000887565">
    <property type="component" value="Unplaced"/>
</dbReference>
<sequence length="98" mass="11130">MVSSRLLWDMKCAITPKLCLRFVVDVSTIYQRIINDKSEELWTSSSLHNRITAACPVKLAPNFLGGLHLNTLLKTVNVFPYESIVGGQTKQEIKLRRL</sequence>